<evidence type="ECO:0000313" key="1">
    <source>
        <dbReference type="EMBL" id="KAF2736096.1"/>
    </source>
</evidence>
<proteinExistence type="predicted"/>
<dbReference type="AlphaFoldDB" id="A0A9P4V474"/>
<protein>
    <submittedName>
        <fullName evidence="1">Uncharacterized protein</fullName>
    </submittedName>
</protein>
<dbReference type="OrthoDB" id="3808149at2759"/>
<accession>A0A9P4V474</accession>
<dbReference type="Proteomes" id="UP000799444">
    <property type="component" value="Unassembled WGS sequence"/>
</dbReference>
<dbReference type="EMBL" id="ML996128">
    <property type="protein sequence ID" value="KAF2736096.1"/>
    <property type="molecule type" value="Genomic_DNA"/>
</dbReference>
<name>A0A9P4V474_9PLEO</name>
<comment type="caution">
    <text evidence="1">The sequence shown here is derived from an EMBL/GenBank/DDBJ whole genome shotgun (WGS) entry which is preliminary data.</text>
</comment>
<evidence type="ECO:0000313" key="2">
    <source>
        <dbReference type="Proteomes" id="UP000799444"/>
    </source>
</evidence>
<organism evidence="1 2">
    <name type="scientific">Polyplosphaeria fusca</name>
    <dbReference type="NCBI Taxonomy" id="682080"/>
    <lineage>
        <taxon>Eukaryota</taxon>
        <taxon>Fungi</taxon>
        <taxon>Dikarya</taxon>
        <taxon>Ascomycota</taxon>
        <taxon>Pezizomycotina</taxon>
        <taxon>Dothideomycetes</taxon>
        <taxon>Pleosporomycetidae</taxon>
        <taxon>Pleosporales</taxon>
        <taxon>Tetraplosphaeriaceae</taxon>
        <taxon>Polyplosphaeria</taxon>
    </lineage>
</organism>
<sequence>MTPTYGVSPSRPKHMVYLGYDDIKELRLYIQTDGDTKGAHITNWYSINDYTNKLKIQESKPSPRHMVQELGWFYSPESFSSICNDLDNDLPLRPLARLGSATSVKSMGSGACANFG</sequence>
<keyword evidence="2" id="KW-1185">Reference proteome</keyword>
<gene>
    <name evidence="1" type="ORF">EJ04DRAFT_522218</name>
</gene>
<reference evidence="1" key="1">
    <citation type="journal article" date="2020" name="Stud. Mycol.">
        <title>101 Dothideomycetes genomes: a test case for predicting lifestyles and emergence of pathogens.</title>
        <authorList>
            <person name="Haridas S."/>
            <person name="Albert R."/>
            <person name="Binder M."/>
            <person name="Bloem J."/>
            <person name="Labutti K."/>
            <person name="Salamov A."/>
            <person name="Andreopoulos B."/>
            <person name="Baker S."/>
            <person name="Barry K."/>
            <person name="Bills G."/>
            <person name="Bluhm B."/>
            <person name="Cannon C."/>
            <person name="Castanera R."/>
            <person name="Culley D."/>
            <person name="Daum C."/>
            <person name="Ezra D."/>
            <person name="Gonzalez J."/>
            <person name="Henrissat B."/>
            <person name="Kuo A."/>
            <person name="Liang C."/>
            <person name="Lipzen A."/>
            <person name="Lutzoni F."/>
            <person name="Magnuson J."/>
            <person name="Mondo S."/>
            <person name="Nolan M."/>
            <person name="Ohm R."/>
            <person name="Pangilinan J."/>
            <person name="Park H.-J."/>
            <person name="Ramirez L."/>
            <person name="Alfaro M."/>
            <person name="Sun H."/>
            <person name="Tritt A."/>
            <person name="Yoshinaga Y."/>
            <person name="Zwiers L.-H."/>
            <person name="Turgeon B."/>
            <person name="Goodwin S."/>
            <person name="Spatafora J."/>
            <person name="Crous P."/>
            <person name="Grigoriev I."/>
        </authorList>
    </citation>
    <scope>NUCLEOTIDE SEQUENCE</scope>
    <source>
        <strain evidence="1">CBS 125425</strain>
    </source>
</reference>